<sequence>MVRFSQTVDCQSFTACSAAARAERAAPPRRHGPATAAARPAAASSARGSTRRARRCRQPARYQCRFLDQRAANGAAVGTIAWAPAGWPRRPASAAPRG</sequence>
<organism evidence="2">
    <name type="scientific">Mycobacterium xenopi 4042</name>
    <dbReference type="NCBI Taxonomy" id="1299334"/>
    <lineage>
        <taxon>Bacteria</taxon>
        <taxon>Bacillati</taxon>
        <taxon>Actinomycetota</taxon>
        <taxon>Actinomycetes</taxon>
        <taxon>Mycobacteriales</taxon>
        <taxon>Mycobacteriaceae</taxon>
        <taxon>Mycobacterium</taxon>
    </lineage>
</organism>
<dbReference type="EMBL" id="JAOB01000026">
    <property type="protein sequence ID" value="EUA65719.1"/>
    <property type="molecule type" value="Genomic_DNA"/>
</dbReference>
<protein>
    <submittedName>
        <fullName evidence="2">Uncharacterized protein</fullName>
    </submittedName>
</protein>
<feature type="compositionally biased region" description="Low complexity" evidence="1">
    <location>
        <begin position="33"/>
        <end position="48"/>
    </location>
</feature>
<reference evidence="2" key="1">
    <citation type="submission" date="2014-01" db="EMBL/GenBank/DDBJ databases">
        <authorList>
            <person name="Brown-Elliot B."/>
            <person name="Wallace R."/>
            <person name="Lenaerts A."/>
            <person name="Ordway D."/>
            <person name="DeGroote M.A."/>
            <person name="Parker T."/>
            <person name="Sizemore C."/>
            <person name="Tallon L.J."/>
            <person name="Sadzewicz L.K."/>
            <person name="Sengamalay N."/>
            <person name="Fraser C.M."/>
            <person name="Hine E."/>
            <person name="Shefchek K.A."/>
            <person name="Das S.P."/>
            <person name="Tettelin H."/>
        </authorList>
    </citation>
    <scope>NUCLEOTIDE SEQUENCE [LARGE SCALE GENOMIC DNA]</scope>
    <source>
        <strain evidence="2">4042</strain>
    </source>
</reference>
<gene>
    <name evidence="2" type="ORF">I553_8209</name>
</gene>
<evidence type="ECO:0000256" key="1">
    <source>
        <dbReference type="SAM" id="MobiDB-lite"/>
    </source>
</evidence>
<comment type="caution">
    <text evidence="2">The sequence shown here is derived from an EMBL/GenBank/DDBJ whole genome shotgun (WGS) entry which is preliminary data.</text>
</comment>
<accession>X8DBI2</accession>
<dbReference type="AlphaFoldDB" id="X8DBI2"/>
<feature type="non-terminal residue" evidence="2">
    <location>
        <position position="98"/>
    </location>
</feature>
<feature type="region of interest" description="Disordered" evidence="1">
    <location>
        <begin position="21"/>
        <end position="57"/>
    </location>
</feature>
<name>X8DBI2_MYCXE</name>
<proteinExistence type="predicted"/>
<evidence type="ECO:0000313" key="2">
    <source>
        <dbReference type="EMBL" id="EUA65719.1"/>
    </source>
</evidence>